<dbReference type="RefSeq" id="WP_075803939.1">
    <property type="nucleotide sequence ID" value="NZ_MKZO01000025.1"/>
</dbReference>
<dbReference type="EMBL" id="MKZO01000025">
    <property type="protein sequence ID" value="OLS62230.1"/>
    <property type="molecule type" value="Genomic_DNA"/>
</dbReference>
<evidence type="ECO:0000313" key="1">
    <source>
        <dbReference type="EMBL" id="OLS62230.1"/>
    </source>
</evidence>
<organism evidence="1 2">
    <name type="scientific">Pseudomonas putida</name>
    <name type="common">Arthrobacter siderocapsulatus</name>
    <dbReference type="NCBI Taxonomy" id="303"/>
    <lineage>
        <taxon>Bacteria</taxon>
        <taxon>Pseudomonadati</taxon>
        <taxon>Pseudomonadota</taxon>
        <taxon>Gammaproteobacteria</taxon>
        <taxon>Pseudomonadales</taxon>
        <taxon>Pseudomonadaceae</taxon>
        <taxon>Pseudomonas</taxon>
    </lineage>
</organism>
<evidence type="ECO:0008006" key="3">
    <source>
        <dbReference type="Google" id="ProtNLM"/>
    </source>
</evidence>
<dbReference type="InterPro" id="IPR045657">
    <property type="entry name" value="DUF6392"/>
</dbReference>
<dbReference type="OrthoDB" id="7029641at2"/>
<name>A0A1Q9R489_PSEPU</name>
<gene>
    <name evidence="1" type="ORF">PSEMO_31410</name>
</gene>
<proteinExistence type="predicted"/>
<comment type="caution">
    <text evidence="1">The sequence shown here is derived from an EMBL/GenBank/DDBJ whole genome shotgun (WGS) entry which is preliminary data.</text>
</comment>
<sequence length="160" mass="17971">MNAEKLISLVKGLGRTYKELIAENLIRNEPLRPLFKEGENEDLIQKVEPGMELWFWEKTERLERITVTLASYFEGETVYVGELPLPFTHKMDQPSVHARLGVPDRSLGPTKLPLPIGMTGGWDAYRLDGSLHQNAEVAIQFGADKVAVGLAFRLIDTGHD</sequence>
<reference evidence="1 2" key="1">
    <citation type="submission" date="2016-10" db="EMBL/GenBank/DDBJ databases">
        <title>Genome Sequence of Pseudomonas putida GM4FR.</title>
        <authorList>
            <person name="Poehlein A."/>
            <person name="Wemheuer F."/>
            <person name="Hollensteiner J."/>
            <person name="Wemheuer B."/>
        </authorList>
    </citation>
    <scope>NUCLEOTIDE SEQUENCE [LARGE SCALE GENOMIC DNA]</scope>
    <source>
        <strain evidence="1 2">GM4FR</strain>
    </source>
</reference>
<dbReference type="AlphaFoldDB" id="A0A1Q9R489"/>
<dbReference type="Pfam" id="PF19929">
    <property type="entry name" value="DUF6392"/>
    <property type="match status" value="1"/>
</dbReference>
<evidence type="ECO:0000313" key="2">
    <source>
        <dbReference type="Proteomes" id="UP000186736"/>
    </source>
</evidence>
<dbReference type="Proteomes" id="UP000186736">
    <property type="component" value="Unassembled WGS sequence"/>
</dbReference>
<accession>A0A1Q9R489</accession>
<protein>
    <recommendedName>
        <fullName evidence="3">Pyocin immunity protein</fullName>
    </recommendedName>
</protein>